<dbReference type="Pfam" id="PF23096">
    <property type="entry name" value="HEAT_PSME4"/>
    <property type="match status" value="1"/>
</dbReference>
<feature type="domain" description="Proteasome activator complex subunit 4 C-terminal" evidence="10">
    <location>
        <begin position="1881"/>
        <end position="1967"/>
    </location>
</feature>
<feature type="domain" description="Proteasome activator complex subunit 4-like HEAT repeat-like" evidence="12">
    <location>
        <begin position="1229"/>
        <end position="1521"/>
    </location>
</feature>
<reference evidence="13" key="1">
    <citation type="submission" date="2021-12" db="EMBL/GenBank/DDBJ databases">
        <authorList>
            <person name="King R."/>
        </authorList>
    </citation>
    <scope>NUCLEOTIDE SEQUENCE</scope>
</reference>
<dbReference type="OrthoDB" id="17907at2759"/>
<evidence type="ECO:0000256" key="5">
    <source>
        <dbReference type="ARBA" id="ARBA00022737"/>
    </source>
</evidence>
<keyword evidence="7" id="KW-0234">DNA repair</keyword>
<keyword evidence="6" id="KW-0227">DNA damage</keyword>
<dbReference type="InterPro" id="IPR035309">
    <property type="entry name" value="PSME4"/>
</dbReference>
<keyword evidence="5" id="KW-0677">Repeat</keyword>
<organism evidence="13 14">
    <name type="scientific">Chrysodeixis includens</name>
    <name type="common">Soybean looper</name>
    <name type="synonym">Pseudoplusia includens</name>
    <dbReference type="NCBI Taxonomy" id="689277"/>
    <lineage>
        <taxon>Eukaryota</taxon>
        <taxon>Metazoa</taxon>
        <taxon>Ecdysozoa</taxon>
        <taxon>Arthropoda</taxon>
        <taxon>Hexapoda</taxon>
        <taxon>Insecta</taxon>
        <taxon>Pterygota</taxon>
        <taxon>Neoptera</taxon>
        <taxon>Endopterygota</taxon>
        <taxon>Lepidoptera</taxon>
        <taxon>Glossata</taxon>
        <taxon>Ditrysia</taxon>
        <taxon>Noctuoidea</taxon>
        <taxon>Noctuidae</taxon>
        <taxon>Plusiinae</taxon>
        <taxon>Chrysodeixis</taxon>
    </lineage>
</organism>
<evidence type="ECO:0000313" key="13">
    <source>
        <dbReference type="EMBL" id="CAH0594190.1"/>
    </source>
</evidence>
<feature type="region of interest" description="Disordered" evidence="9">
    <location>
        <begin position="1654"/>
        <end position="1684"/>
    </location>
</feature>
<comment type="subcellular location">
    <subcellularLocation>
        <location evidence="2">Cytoplasm</location>
    </subcellularLocation>
    <subcellularLocation>
        <location evidence="1">Nucleus</location>
    </subcellularLocation>
</comment>
<dbReference type="InterPro" id="IPR032430">
    <property type="entry name" value="Blm10_mid"/>
</dbReference>
<dbReference type="Pfam" id="PF11919">
    <property type="entry name" value="PSME4_C"/>
    <property type="match status" value="1"/>
</dbReference>
<evidence type="ECO:0000259" key="10">
    <source>
        <dbReference type="Pfam" id="PF11919"/>
    </source>
</evidence>
<feature type="domain" description="Proteasome activator Blm10 middle HEAT repeats region" evidence="11">
    <location>
        <begin position="365"/>
        <end position="842"/>
    </location>
</feature>
<dbReference type="InterPro" id="IPR021843">
    <property type="entry name" value="PSME4_C"/>
</dbReference>
<dbReference type="SUPFAM" id="SSF48371">
    <property type="entry name" value="ARM repeat"/>
    <property type="match status" value="1"/>
</dbReference>
<gene>
    <name evidence="13" type="ORF">CINC_LOCUS6170</name>
</gene>
<comment type="similarity">
    <text evidence="3">Belongs to the BLM10 family.</text>
</comment>
<keyword evidence="8" id="KW-0539">Nucleus</keyword>
<protein>
    <recommendedName>
        <fullName evidence="15">Proteasome activator complex subunit 4</fullName>
    </recommendedName>
</protein>
<dbReference type="PANTHER" id="PTHR32170:SF3">
    <property type="entry name" value="PROTEASOME ACTIVATOR COMPLEX SUBUNIT 4"/>
    <property type="match status" value="1"/>
</dbReference>
<evidence type="ECO:0000256" key="2">
    <source>
        <dbReference type="ARBA" id="ARBA00004496"/>
    </source>
</evidence>
<evidence type="ECO:0008006" key="15">
    <source>
        <dbReference type="Google" id="ProtNLM"/>
    </source>
</evidence>
<keyword evidence="14" id="KW-1185">Reference proteome</keyword>
<dbReference type="EMBL" id="LR824023">
    <property type="protein sequence ID" value="CAH0594190.1"/>
    <property type="molecule type" value="Genomic_DNA"/>
</dbReference>
<dbReference type="InterPro" id="IPR055455">
    <property type="entry name" value="HEAT_PSME4"/>
</dbReference>
<dbReference type="GO" id="GO:0005829">
    <property type="term" value="C:cytosol"/>
    <property type="evidence" value="ECO:0007669"/>
    <property type="project" value="TreeGrafter"/>
</dbReference>
<accession>A0A9P0BU82</accession>
<sequence>MIQDDEFEFLVTTPERIQALGFKPQKEILTNHILPYAAELDGESTRFLEQVKLNLARAVMLREMKPACGVWSSRLMKYIRIYGLKFGKEDHITLVKLAYELVLIPDLEPCKVHKFATMFLMLTKKRQLISPAELTLPWRPLYDMGRKIFDKSSTHIGMYHYLKANRTSKGGDDKLDMIRKFLSGDGLGDALELFGLAGASENELPTSIEGSYISMVKCARPYFELSATKEILAEFLPQINPWTGETHVVCQMAVFLPVALPPDQAEHGHLLWFDELMTLWDTCYNAQCGVSDLMVLFAGLAKRCPGAIDWSPHVPKMFVRFMHALNLPVSYKDMQITRCHSLDMKHVASWIVWAICPDGQVLKQLRSFLIGVESYLHSANAGRWSYKLRDLLRKLAREFLNRVRREREKRFSEGWENQTPPHYCLRDDDISDFVNIVLEPTLQAVYSRSGSLDISIALHNLATLRPCIVVPPLLERLRSSLTSLTEPHRVTAAMSAVASVARPMLRGGDADYTDGPTHVVPFLMAVLPGLDPNDIKKTLVTLHFILIFSWMVPFIDCSNAYEYYEDLSEDELMTCESTAQMEDFVLVFLDRLFVIIESSVLEHVRLDTKESDWVRSKTDAVMETSISSAATAVLMQCSPKIFSEALRKFKAFATESTFETNVSGSMVGVMLRVFARVNSEATLAAFLPKLCEELKELLSTDELLHEENPPRDLMYRLVLLMHVVECDGTVLLQYMDDIIPILDRALKLHANYALSRACEVLSHILTSLCYIDLKEWRSSPKDYGKAPAEWLPIREWGYGCLLKDANFKWHVPNEQEAQCAQMLLDRYLTVEADRLQQWLTGERPMCRERRLRSFYIINAVLACSTFLPPPDEPPVLLMDSQVPATSLPFTSGVNHKVTFRGENVRVALTRLLLQVQSRLLDDKTDDTRGLEMLIQVWERVVVMKGLRGGPGLEARLRSYAALERALDGRGGPPDFENGPRNAGASRLRMLAADAVRLHDDSRYDLVCEAGITPSALKALHALADLSVNTYSSVRILAQIRLYWMLSHYPYSYRSLVPKLAGILAAGGEGDEWHARHKGVLFMMLGPRTGPLVAKQDWDVVRTLWPAILNAPLSEKPSMVRLEQAFNDTLHRNFPTVNTRLVMSQSAVDVASLLLTEAQFTDLKFTEQFNNAIAREAASSDRSERQYIELITELIKVVETPNIQWRRLELAMQMLTFCPSLQTPYPGFAVRPIVHALLHDDITVRRTAQRLTHYVLKQRKHKLVKVKMDPYEIAGVPKPEKHVPGYRKDLEWAIWSADRIPLTDEDWEKPFLRNPIFGFYSWPETLEVSAPSSEQMTSADLRPEDMEEGERHLYEFFTDEENVNRLVAFLTVEEKKGKDKFNGIRFSMFRILFSQFGEAVSFRFTDHALRCAVDSQEAPQRFAAEVAAAALRAPRYWSRERALPMYRTALKILECGLTSVIAETLEDWGTCVATGVEKLEPTRGYLVLSTLLQLCAPQPRHSDNEPDRDSSFSVCARLYALQGALGSLRWRAAPLAALLLRRLEEANFIQHPYQNVRETVGSLLMTIFDTELVFPGGDSGSAPRLADFLESVKPRLSALYDENGDIVIKTAASLAPQYESRAAATVGAEDRALQHALGTVGEVAEVALGDVARLTADRPPGADDAPQAAEGSSTAESSAGQRGARVERQLADLTAALRLAGDAAPPAPRDHARALNLLTTVFRGCMGVVVRGVGGSVSPQYALVGTACALAARGQPQPHDELPRASAGLLASLALAVHSCEAFDTALANLETLADGRSWWARLACLDFAQPLLFYGLPLLCDKVERAVATENFTLKLMRDPRLEVRKSASRLLTGLMHCHALPDEEATLQRLMRSCRSAELLERHCGVLGLCAYLASRPYSLGARLGAVLAELARHTSAPDPVPATIRAALADFRRTHQDDWPRHRDNLTEEELDLLADLTSPPSYCA</sequence>
<evidence type="ECO:0000256" key="7">
    <source>
        <dbReference type="ARBA" id="ARBA00023204"/>
    </source>
</evidence>
<evidence type="ECO:0000256" key="6">
    <source>
        <dbReference type="ARBA" id="ARBA00022763"/>
    </source>
</evidence>
<keyword evidence="4" id="KW-0963">Cytoplasm</keyword>
<evidence type="ECO:0000256" key="1">
    <source>
        <dbReference type="ARBA" id="ARBA00004123"/>
    </source>
</evidence>
<dbReference type="GO" id="GO:0070628">
    <property type="term" value="F:proteasome binding"/>
    <property type="evidence" value="ECO:0007669"/>
    <property type="project" value="InterPro"/>
</dbReference>
<proteinExistence type="inferred from homology"/>
<dbReference type="GO" id="GO:0006281">
    <property type="term" value="P:DNA repair"/>
    <property type="evidence" value="ECO:0007669"/>
    <property type="project" value="UniProtKB-KW"/>
</dbReference>
<dbReference type="Proteomes" id="UP001154114">
    <property type="component" value="Chromosome 20"/>
</dbReference>
<dbReference type="GO" id="GO:0010499">
    <property type="term" value="P:proteasomal ubiquitin-independent protein catabolic process"/>
    <property type="evidence" value="ECO:0007669"/>
    <property type="project" value="TreeGrafter"/>
</dbReference>
<feature type="compositionally biased region" description="Low complexity" evidence="9">
    <location>
        <begin position="1667"/>
        <end position="1679"/>
    </location>
</feature>
<evidence type="ECO:0000256" key="3">
    <source>
        <dbReference type="ARBA" id="ARBA00005739"/>
    </source>
</evidence>
<dbReference type="InterPro" id="IPR016024">
    <property type="entry name" value="ARM-type_fold"/>
</dbReference>
<evidence type="ECO:0000256" key="4">
    <source>
        <dbReference type="ARBA" id="ARBA00022490"/>
    </source>
</evidence>
<evidence type="ECO:0000256" key="8">
    <source>
        <dbReference type="ARBA" id="ARBA00023242"/>
    </source>
</evidence>
<dbReference type="PANTHER" id="PTHR32170">
    <property type="entry name" value="PROTEASOME ACTIVATOR COMPLEX SUBUNIT 4"/>
    <property type="match status" value="1"/>
</dbReference>
<dbReference type="GO" id="GO:0005634">
    <property type="term" value="C:nucleus"/>
    <property type="evidence" value="ECO:0007669"/>
    <property type="project" value="UniProtKB-SubCell"/>
</dbReference>
<evidence type="ECO:0000313" key="14">
    <source>
        <dbReference type="Proteomes" id="UP001154114"/>
    </source>
</evidence>
<evidence type="ECO:0000259" key="11">
    <source>
        <dbReference type="Pfam" id="PF16507"/>
    </source>
</evidence>
<dbReference type="Pfam" id="PF16507">
    <property type="entry name" value="HEAT_PSME4_mid"/>
    <property type="match status" value="1"/>
</dbReference>
<evidence type="ECO:0000256" key="9">
    <source>
        <dbReference type="SAM" id="MobiDB-lite"/>
    </source>
</evidence>
<name>A0A9P0BU82_CHRIL</name>
<evidence type="ECO:0000259" key="12">
    <source>
        <dbReference type="Pfam" id="PF23096"/>
    </source>
</evidence>
<dbReference type="GO" id="GO:0016504">
    <property type="term" value="F:peptidase activator activity"/>
    <property type="evidence" value="ECO:0007669"/>
    <property type="project" value="InterPro"/>
</dbReference>